<dbReference type="GO" id="GO:0032447">
    <property type="term" value="P:protein urmylation"/>
    <property type="evidence" value="ECO:0007669"/>
    <property type="project" value="UniProtKB-UniRule"/>
</dbReference>
<evidence type="ECO:0000256" key="5">
    <source>
        <dbReference type="HAMAP-Rule" id="MF_03048"/>
    </source>
</evidence>
<comment type="similarity">
    <text evidence="5 6">Belongs to the URM1 family.</text>
</comment>
<keyword evidence="3 5" id="KW-0819">tRNA processing</keyword>
<gene>
    <name evidence="5" type="primary">URM1</name>
</gene>
<dbReference type="HAMAP" id="MF_03048">
    <property type="entry name" value="Urm1"/>
    <property type="match status" value="1"/>
</dbReference>
<evidence type="ECO:0000256" key="3">
    <source>
        <dbReference type="ARBA" id="ARBA00022694"/>
    </source>
</evidence>
<dbReference type="EMBL" id="LN483142">
    <property type="protein sequence ID" value="CED82839.1"/>
    <property type="molecule type" value="Genomic_DNA"/>
</dbReference>
<name>A0A0F7SQD5_PHARH</name>
<dbReference type="CDD" id="cd01764">
    <property type="entry name" value="Ubl_Urm1"/>
    <property type="match status" value="1"/>
</dbReference>
<evidence type="ECO:0000256" key="6">
    <source>
        <dbReference type="RuleBase" id="RU361182"/>
    </source>
</evidence>
<reference evidence="7" key="1">
    <citation type="submission" date="2014-08" db="EMBL/GenBank/DDBJ databases">
        <authorList>
            <person name="Sharma Rahul"/>
            <person name="Thines Marco"/>
        </authorList>
    </citation>
    <scope>NUCLEOTIDE SEQUENCE</scope>
</reference>
<dbReference type="InterPro" id="IPR016155">
    <property type="entry name" value="Mopterin_synth/thiamin_S_b"/>
</dbReference>
<evidence type="ECO:0000256" key="1">
    <source>
        <dbReference type="ARBA" id="ARBA00022490"/>
    </source>
</evidence>
<comment type="PTM">
    <text evidence="5">C-terminal thiocarboxylation occurs in 2 steps, it is first acyl-adenylated (-COAMP) via the hesA/moeB/thiF part of UBA4, then thiocarboxylated (-COSH) via the rhodanese domain of UBA4.</text>
</comment>
<comment type="pathway">
    <text evidence="5 6">tRNA modification; 5-methoxycarbonylmethyl-2-thiouridine-tRNA biosynthesis.</text>
</comment>
<evidence type="ECO:0000313" key="7">
    <source>
        <dbReference type="EMBL" id="CED82839.1"/>
    </source>
</evidence>
<feature type="modified residue" description="1-thioglycine" evidence="5">
    <location>
        <position position="142"/>
    </location>
</feature>
<dbReference type="GO" id="GO:0002098">
    <property type="term" value="P:tRNA wobble uridine modification"/>
    <property type="evidence" value="ECO:0007669"/>
    <property type="project" value="UniProtKB-UniRule"/>
</dbReference>
<comment type="subcellular location">
    <subcellularLocation>
        <location evidence="5 6">Cytoplasm</location>
    </subcellularLocation>
</comment>
<dbReference type="InterPro" id="IPR015221">
    <property type="entry name" value="Urm1"/>
</dbReference>
<protein>
    <recommendedName>
        <fullName evidence="5 6">Ubiquitin-related modifier 1</fullName>
    </recommendedName>
</protein>
<dbReference type="GO" id="GO:0005829">
    <property type="term" value="C:cytosol"/>
    <property type="evidence" value="ECO:0007669"/>
    <property type="project" value="UniProtKB-UniRule"/>
</dbReference>
<keyword evidence="4 5" id="KW-0833">Ubl conjugation pathway</keyword>
<comment type="function">
    <text evidence="5">Acts as a sulfur carrier required for 2-thiolation of mcm(5)S(2)U at tRNA wobble positions of cytosolic tRNA(Lys), tRNA(Glu) and tRNA(Gln). Serves as sulfur donor in tRNA 2-thiolation reaction by being thiocarboxylated (-COSH) at its C-terminus by the MOCS3 homolog UBA4. The sulfur is then transferred to tRNA to form 2-thiolation of mcm(5)S(2)U. Prior mcm(5) tRNA modification by the elongator complex is required for 2-thiolation. Also acts as a ubiquitin-like protein (UBL) that is covalently conjugated via an isopeptide bond to lysine residues of target proteins such as AHP1. The thiocarboxylated form serves as substrate for conjugation and oxidative stress specifically induces the formation of UBL-protein conjugates.</text>
</comment>
<dbReference type="PANTHER" id="PTHR14986">
    <property type="entry name" value="RURM1 PROTEIN"/>
    <property type="match status" value="1"/>
</dbReference>
<dbReference type="GO" id="GO:0034227">
    <property type="term" value="P:tRNA thio-modification"/>
    <property type="evidence" value="ECO:0007669"/>
    <property type="project" value="UniProtKB-UniRule"/>
</dbReference>
<organism evidence="7">
    <name type="scientific">Phaffia rhodozyma</name>
    <name type="common">Yeast</name>
    <name type="synonym">Xanthophyllomyces dendrorhous</name>
    <dbReference type="NCBI Taxonomy" id="264483"/>
    <lineage>
        <taxon>Eukaryota</taxon>
        <taxon>Fungi</taxon>
        <taxon>Dikarya</taxon>
        <taxon>Basidiomycota</taxon>
        <taxon>Agaricomycotina</taxon>
        <taxon>Tremellomycetes</taxon>
        <taxon>Cystofilobasidiales</taxon>
        <taxon>Mrakiaceae</taxon>
        <taxon>Phaffia</taxon>
    </lineage>
</organism>
<keyword evidence="2 5" id="KW-1017">Isopeptide bond</keyword>
<accession>A0A0F7SQD5</accession>
<dbReference type="SUPFAM" id="SSF54285">
    <property type="entry name" value="MoaD/ThiS"/>
    <property type="match status" value="1"/>
</dbReference>
<evidence type="ECO:0000256" key="4">
    <source>
        <dbReference type="ARBA" id="ARBA00022786"/>
    </source>
</evidence>
<evidence type="ECO:0000256" key="2">
    <source>
        <dbReference type="ARBA" id="ARBA00022499"/>
    </source>
</evidence>
<proteinExistence type="inferred from homology"/>
<keyword evidence="1 5" id="KW-0963">Cytoplasm</keyword>
<dbReference type="AlphaFoldDB" id="A0A0F7SQD5"/>
<dbReference type="UniPathway" id="UPA00988"/>
<dbReference type="InterPro" id="IPR012675">
    <property type="entry name" value="Beta-grasp_dom_sf"/>
</dbReference>
<feature type="cross-link" description="Glycyl lysine isopeptide (Gly-Lys) (interchain with K-? in acceptor proteins)" evidence="5">
    <location>
        <position position="142"/>
    </location>
</feature>
<dbReference type="Pfam" id="PF09138">
    <property type="entry name" value="Urm1"/>
    <property type="match status" value="1"/>
</dbReference>
<sequence>MSINGLGYQRPGAGIEAQDISSVRSGEDVAGESAGKTLSVKVEFGGGLDLLFSKQPRHNLRIPATAPSTATMAERPTDMRFLIEFLAKNVLQEREELFREGETVRPGILVLINDTDWELEHELEYVLEDGDECVFISTLHGG</sequence>
<dbReference type="Gene3D" id="3.10.20.30">
    <property type="match status" value="1"/>
</dbReference>